<reference evidence="2 3" key="1">
    <citation type="submission" date="2018-06" db="EMBL/GenBank/DDBJ databases">
        <title>Genomic Encyclopedia of Archaeal and Bacterial Type Strains, Phase II (KMG-II): from individual species to whole genera.</title>
        <authorList>
            <person name="Goeker M."/>
        </authorList>
    </citation>
    <scope>NUCLEOTIDE SEQUENCE [LARGE SCALE GENOMIC DNA]</scope>
    <source>
        <strain evidence="2 3">DSM 23241</strain>
    </source>
</reference>
<comment type="caution">
    <text evidence="2">The sequence shown here is derived from an EMBL/GenBank/DDBJ whole genome shotgun (WGS) entry which is preliminary data.</text>
</comment>
<dbReference type="RefSeq" id="WP_111293400.1">
    <property type="nucleotide sequence ID" value="NZ_QKZV01000001.1"/>
</dbReference>
<evidence type="ECO:0000313" key="2">
    <source>
        <dbReference type="EMBL" id="PZX65962.1"/>
    </source>
</evidence>
<feature type="domain" description="Fibronectin type-III" evidence="1">
    <location>
        <begin position="640"/>
        <end position="730"/>
    </location>
</feature>
<dbReference type="OrthoDB" id="5726170at2"/>
<keyword evidence="3" id="KW-1185">Reference proteome</keyword>
<dbReference type="InterPro" id="IPR026341">
    <property type="entry name" value="T9SS_type_B"/>
</dbReference>
<dbReference type="SUPFAM" id="SSF117281">
    <property type="entry name" value="Kelch motif"/>
    <property type="match status" value="1"/>
</dbReference>
<dbReference type="InterPro" id="IPR013783">
    <property type="entry name" value="Ig-like_fold"/>
</dbReference>
<dbReference type="InterPro" id="IPR044023">
    <property type="entry name" value="Ig_7"/>
</dbReference>
<dbReference type="Pfam" id="PF19081">
    <property type="entry name" value="Ig_7"/>
    <property type="match status" value="1"/>
</dbReference>
<dbReference type="CDD" id="cd00063">
    <property type="entry name" value="FN3"/>
    <property type="match status" value="1"/>
</dbReference>
<organism evidence="2 3">
    <name type="scientific">Hydrotalea sandarakina</name>
    <dbReference type="NCBI Taxonomy" id="1004304"/>
    <lineage>
        <taxon>Bacteria</taxon>
        <taxon>Pseudomonadati</taxon>
        <taxon>Bacteroidota</taxon>
        <taxon>Chitinophagia</taxon>
        <taxon>Chitinophagales</taxon>
        <taxon>Chitinophagaceae</taxon>
        <taxon>Hydrotalea</taxon>
    </lineage>
</organism>
<dbReference type="InterPro" id="IPR015915">
    <property type="entry name" value="Kelch-typ_b-propeller"/>
</dbReference>
<name>A0A2W7TS73_9BACT</name>
<protein>
    <submittedName>
        <fullName evidence="2">Gliding motility-associated-like protein</fullName>
    </submittedName>
</protein>
<dbReference type="Gene3D" id="2.60.40.10">
    <property type="entry name" value="Immunoglobulins"/>
    <property type="match status" value="1"/>
</dbReference>
<dbReference type="AlphaFoldDB" id="A0A2W7TS73"/>
<dbReference type="PROSITE" id="PS50853">
    <property type="entry name" value="FN3"/>
    <property type="match status" value="1"/>
</dbReference>
<dbReference type="InterPro" id="IPR003961">
    <property type="entry name" value="FN3_dom"/>
</dbReference>
<accession>A0A2W7TS73</accession>
<evidence type="ECO:0000313" key="3">
    <source>
        <dbReference type="Proteomes" id="UP000249720"/>
    </source>
</evidence>
<dbReference type="InterPro" id="IPR036116">
    <property type="entry name" value="FN3_sf"/>
</dbReference>
<gene>
    <name evidence="2" type="ORF">LX80_00457</name>
</gene>
<sequence length="821" mass="89134">MNKYFTLTFLLVFVAFVLLGFSSGNTLNVAKPTLGGLENRQIQSQHLPLNASIKSLKSPTGVGMQSFDSVPPFSCPAKMIVQNDTTICKGDTVTLTAIKPVHVDSEPPGVWVLLIGSSGIDQANFNIKPYGYDKANQYLYSIINQHIIRYDLKNNIKTEIPASNWPGWPGNYTEFTYDYTNNRLILWRAGTDNVYAVSASGGAWAQIGNGAFDNTSYNASSYWNPITNSPGFYGGYGGFTVKNWIFENNLSWIQKRPNLSDCNPPKGGNLMGTSADGKTLFLFSGQGSCDGNELSGTCSLGSPWATANGMFCWLRDLYALDLNTYTFTNILPTNNSSIQYEGVLSYDYDKNRFYLFGGFQPSGDYPLNQYLVNTNKTFRFNWGVDTGFTEFVGTGAIPPPAPMNTSNGYSYYDPIAKRVIWARIDGIWAYYPDSSLVKPPKPTLVWSTGDTTTTIKVVPSQTTTYTVTYTDSPYVCKGQVTIKVDALKSQLAAVTTVCNDTTKVLNAGTGFSSYLWSTGDTTNSITVDTNGIYKVTITDSICKVTDSTKVQFSTSPKPFTIQASSDTVCPGGKDTLTIVSPQTGVTYNWYMVGNNTLLFTGTTYVTPAINTNANYVVLANTNPPICAATNATISIKVATALSTPVVTADTVTANSILFSWQPVPGATSYLISLDNGTTFQLPAAGPTALEELVTGLGPNQTINFQVKALGNLPCQESAPGSVSATTLNPIGDAIFIPNSFTPNGDGNNDVFYVYGNTIKTMKLSIYNQWGQLLYISNAQSQGWDGTYNGTKMPVGVYYYTFEATLQNDSKVKKSGSITLIR</sequence>
<evidence type="ECO:0000259" key="1">
    <source>
        <dbReference type="PROSITE" id="PS50853"/>
    </source>
</evidence>
<proteinExistence type="predicted"/>
<dbReference type="SUPFAM" id="SSF49265">
    <property type="entry name" value="Fibronectin type III"/>
    <property type="match status" value="1"/>
</dbReference>
<dbReference type="EMBL" id="QKZV01000001">
    <property type="protein sequence ID" value="PZX65962.1"/>
    <property type="molecule type" value="Genomic_DNA"/>
</dbReference>
<dbReference type="Pfam" id="PF13585">
    <property type="entry name" value="CHU_C"/>
    <property type="match status" value="1"/>
</dbReference>
<dbReference type="Proteomes" id="UP000249720">
    <property type="component" value="Unassembled WGS sequence"/>
</dbReference>
<dbReference type="NCBIfam" id="TIGR04131">
    <property type="entry name" value="Bac_Flav_CTERM"/>
    <property type="match status" value="1"/>
</dbReference>